<comment type="caution">
    <text evidence="1">The sequence shown here is derived from an EMBL/GenBank/DDBJ whole genome shotgun (WGS) entry which is preliminary data.</text>
</comment>
<evidence type="ECO:0000313" key="2">
    <source>
        <dbReference type="Proteomes" id="UP000197138"/>
    </source>
</evidence>
<organism evidence="1 2">
    <name type="scientific">Punica granatum</name>
    <name type="common">Pomegranate</name>
    <dbReference type="NCBI Taxonomy" id="22663"/>
    <lineage>
        <taxon>Eukaryota</taxon>
        <taxon>Viridiplantae</taxon>
        <taxon>Streptophyta</taxon>
        <taxon>Embryophyta</taxon>
        <taxon>Tracheophyta</taxon>
        <taxon>Spermatophyta</taxon>
        <taxon>Magnoliopsida</taxon>
        <taxon>eudicotyledons</taxon>
        <taxon>Gunneridae</taxon>
        <taxon>Pentapetalae</taxon>
        <taxon>rosids</taxon>
        <taxon>malvids</taxon>
        <taxon>Myrtales</taxon>
        <taxon>Lythraceae</taxon>
        <taxon>Punica</taxon>
    </lineage>
</organism>
<accession>A0A218VSF5</accession>
<evidence type="ECO:0000313" key="1">
    <source>
        <dbReference type="EMBL" id="OWM63020.1"/>
    </source>
</evidence>
<proteinExistence type="predicted"/>
<dbReference type="EMBL" id="MTKT01006318">
    <property type="protein sequence ID" value="OWM63020.1"/>
    <property type="molecule type" value="Genomic_DNA"/>
</dbReference>
<sequence length="87" mass="9696">MRALLRGLGVSTFPWGRVTDTGEKKLPLPVHNWKVEGRVVLRLRLVLPLTTITEETPSGVSIRLAQENEELNNWTSVSLYSAVIADV</sequence>
<reference evidence="2" key="1">
    <citation type="journal article" date="2017" name="Plant J.">
        <title>The pomegranate (Punica granatum L.) genome and the genomics of punicalagin biosynthesis.</title>
        <authorList>
            <person name="Qin G."/>
            <person name="Xu C."/>
            <person name="Ming R."/>
            <person name="Tang H."/>
            <person name="Guyot R."/>
            <person name="Kramer E.M."/>
            <person name="Hu Y."/>
            <person name="Yi X."/>
            <person name="Qi Y."/>
            <person name="Xu X."/>
            <person name="Gao Z."/>
            <person name="Pan H."/>
            <person name="Jian J."/>
            <person name="Tian Y."/>
            <person name="Yue Z."/>
            <person name="Xu Y."/>
        </authorList>
    </citation>
    <scope>NUCLEOTIDE SEQUENCE [LARGE SCALE GENOMIC DNA]</scope>
    <source>
        <strain evidence="2">cv. Dabenzi</strain>
    </source>
</reference>
<gene>
    <name evidence="1" type="ORF">CDL15_Pgr026194</name>
</gene>
<name>A0A218VSF5_PUNGR</name>
<protein>
    <submittedName>
        <fullName evidence="1">Uncharacterized protein</fullName>
    </submittedName>
</protein>
<dbReference type="Proteomes" id="UP000197138">
    <property type="component" value="Unassembled WGS sequence"/>
</dbReference>
<dbReference type="AlphaFoldDB" id="A0A218VSF5"/>